<gene>
    <name evidence="16" type="ORF">MEDL_10463</name>
</gene>
<keyword evidence="3 12" id="KW-0813">Transport</keyword>
<dbReference type="InterPro" id="IPR041569">
    <property type="entry name" value="AAA_lid_3"/>
</dbReference>
<feature type="domain" description="ATPase AAA-type core" evidence="13">
    <location>
        <begin position="225"/>
        <end position="259"/>
    </location>
</feature>
<proteinExistence type="inferred from homology"/>
<comment type="catalytic activity">
    <reaction evidence="10 12">
        <text>ATP + H2O = ADP + phosphate + H(+)</text>
        <dbReference type="Rhea" id="RHEA:13065"/>
        <dbReference type="ChEBI" id="CHEBI:15377"/>
        <dbReference type="ChEBI" id="CHEBI:15378"/>
        <dbReference type="ChEBI" id="CHEBI:30616"/>
        <dbReference type="ChEBI" id="CHEBI:43474"/>
        <dbReference type="ChEBI" id="CHEBI:456216"/>
        <dbReference type="EC" id="3.6.4.6"/>
    </reaction>
</comment>
<reference evidence="16" key="1">
    <citation type="submission" date="2021-03" db="EMBL/GenBank/DDBJ databases">
        <authorList>
            <person name="Bekaert M."/>
        </authorList>
    </citation>
    <scope>NUCLEOTIDE SEQUENCE</scope>
</reference>
<organism evidence="16 17">
    <name type="scientific">Mytilus edulis</name>
    <name type="common">Blue mussel</name>
    <dbReference type="NCBI Taxonomy" id="6550"/>
    <lineage>
        <taxon>Eukaryota</taxon>
        <taxon>Metazoa</taxon>
        <taxon>Spiralia</taxon>
        <taxon>Lophotrochozoa</taxon>
        <taxon>Mollusca</taxon>
        <taxon>Bivalvia</taxon>
        <taxon>Autobranchia</taxon>
        <taxon>Pteriomorphia</taxon>
        <taxon>Mytilida</taxon>
        <taxon>Mytiloidea</taxon>
        <taxon>Mytilidae</taxon>
        <taxon>Mytilinae</taxon>
        <taxon>Mytilus</taxon>
    </lineage>
</organism>
<keyword evidence="12" id="KW-0931">ER-Golgi transport</keyword>
<dbReference type="GO" id="GO:0035494">
    <property type="term" value="P:SNARE complex disassembly"/>
    <property type="evidence" value="ECO:0007669"/>
    <property type="project" value="InterPro"/>
</dbReference>
<evidence type="ECO:0000256" key="9">
    <source>
        <dbReference type="ARBA" id="ARBA00022927"/>
    </source>
</evidence>
<comment type="cofactor">
    <cofactor evidence="12">
        <name>Mg(2+)</name>
        <dbReference type="ChEBI" id="CHEBI:18420"/>
    </cofactor>
    <text evidence="12">Binds 1 Mg(2+) ion per subunit.</text>
</comment>
<keyword evidence="5 11" id="KW-0547">Nucleotide-binding</keyword>
<comment type="subcellular location">
    <subcellularLocation>
        <location evidence="12">Cytoplasm</location>
    </subcellularLocation>
</comment>
<comment type="similarity">
    <text evidence="1 11">Belongs to the AAA ATPase family.</text>
</comment>
<dbReference type="OrthoDB" id="9982946at2759"/>
<dbReference type="AlphaFoldDB" id="A0A8S3QFV1"/>
<dbReference type="GO" id="GO:0016887">
    <property type="term" value="F:ATP hydrolysis activity"/>
    <property type="evidence" value="ECO:0007669"/>
    <property type="project" value="InterPro"/>
</dbReference>
<dbReference type="FunFam" id="3.40.50.300:FF:000166">
    <property type="entry name" value="vesicle-fusing ATPase isoform X1"/>
    <property type="match status" value="1"/>
</dbReference>
<keyword evidence="6 12" id="KW-0378">Hydrolase</keyword>
<dbReference type="FunFam" id="1.10.8.60:FF:000026">
    <property type="entry name" value="vesicle-fusing ATPase isoform X1"/>
    <property type="match status" value="1"/>
</dbReference>
<keyword evidence="7 11" id="KW-0067">ATP-binding</keyword>
<dbReference type="Pfam" id="PF00004">
    <property type="entry name" value="AAA"/>
    <property type="match status" value="2"/>
</dbReference>
<evidence type="ECO:0000313" key="17">
    <source>
        <dbReference type="Proteomes" id="UP000683360"/>
    </source>
</evidence>
<comment type="function">
    <text evidence="12">Required for vesicle-mediated transport. Catalyzes the fusion of transport vesicles within the Golgi cisternae. Is also required for transport from the endoplasmic reticulum to the Golgi stack. Seems to function as a fusion protein required for the delivery of cargo proteins to all compartments of the Golgi stack independent of vesicle origin.</text>
</comment>
<dbReference type="InterPro" id="IPR003959">
    <property type="entry name" value="ATPase_AAA_core"/>
</dbReference>
<evidence type="ECO:0000256" key="7">
    <source>
        <dbReference type="ARBA" id="ARBA00022840"/>
    </source>
</evidence>
<evidence type="ECO:0000256" key="3">
    <source>
        <dbReference type="ARBA" id="ARBA00022448"/>
    </source>
</evidence>
<dbReference type="GO" id="GO:0005795">
    <property type="term" value="C:Golgi stack"/>
    <property type="evidence" value="ECO:0007669"/>
    <property type="project" value="TreeGrafter"/>
</dbReference>
<feature type="domain" description="AAA ATPase AAA+ lid" evidence="14">
    <location>
        <begin position="109"/>
        <end position="148"/>
    </location>
</feature>
<accession>A0A8S3QFV1</accession>
<keyword evidence="17" id="KW-1185">Reference proteome</keyword>
<dbReference type="InterPro" id="IPR039812">
    <property type="entry name" value="Vesicle-fus_ATPase"/>
</dbReference>
<evidence type="ECO:0000259" key="13">
    <source>
        <dbReference type="Pfam" id="PF00004"/>
    </source>
</evidence>
<keyword evidence="12" id="KW-0963">Cytoplasm</keyword>
<dbReference type="GO" id="GO:0005524">
    <property type="term" value="F:ATP binding"/>
    <property type="evidence" value="ECO:0007669"/>
    <property type="project" value="UniProtKB-UniRule"/>
</dbReference>
<evidence type="ECO:0000256" key="2">
    <source>
        <dbReference type="ARBA" id="ARBA00012674"/>
    </source>
</evidence>
<dbReference type="InterPro" id="IPR027417">
    <property type="entry name" value="P-loop_NTPase"/>
</dbReference>
<dbReference type="Pfam" id="PF17862">
    <property type="entry name" value="AAA_lid_3"/>
    <property type="match status" value="1"/>
</dbReference>
<dbReference type="PROSITE" id="PS00674">
    <property type="entry name" value="AAA"/>
    <property type="match status" value="1"/>
</dbReference>
<dbReference type="EMBL" id="CAJPWZ010000520">
    <property type="protein sequence ID" value="CAG2195479.1"/>
    <property type="molecule type" value="Genomic_DNA"/>
</dbReference>
<dbReference type="PANTHER" id="PTHR23078:SF3">
    <property type="entry name" value="VESICLE-FUSING ATPASE"/>
    <property type="match status" value="1"/>
</dbReference>
<protein>
    <recommendedName>
        <fullName evidence="2 12">Vesicle-fusing ATPase</fullName>
        <ecNumber evidence="2 12">3.6.4.6</ecNumber>
    </recommendedName>
</protein>
<dbReference type="Gene3D" id="1.10.8.60">
    <property type="match status" value="2"/>
</dbReference>
<evidence type="ECO:0000259" key="15">
    <source>
        <dbReference type="Pfam" id="PF21964"/>
    </source>
</evidence>
<evidence type="ECO:0000313" key="16">
    <source>
        <dbReference type="EMBL" id="CAG2195479.1"/>
    </source>
</evidence>
<dbReference type="FunFam" id="1.10.8.60:FF:000031">
    <property type="entry name" value="vesicle-fusing ATPase isoform X1"/>
    <property type="match status" value="1"/>
</dbReference>
<dbReference type="Pfam" id="PF21964">
    <property type="entry name" value="NSF_ATPase_lid"/>
    <property type="match status" value="1"/>
</dbReference>
<dbReference type="InterPro" id="IPR003960">
    <property type="entry name" value="ATPase_AAA_CS"/>
</dbReference>
<dbReference type="Proteomes" id="UP000683360">
    <property type="component" value="Unassembled WGS sequence"/>
</dbReference>
<name>A0A8S3QFV1_MYTED</name>
<dbReference type="GO" id="GO:0046872">
    <property type="term" value="F:metal ion binding"/>
    <property type="evidence" value="ECO:0007669"/>
    <property type="project" value="UniProtKB-UniRule"/>
</dbReference>
<keyword evidence="9 12" id="KW-0653">Protein transport</keyword>
<keyword evidence="4 12" id="KW-0479">Metal-binding</keyword>
<feature type="domain" description="ATPase AAA-type core" evidence="13">
    <location>
        <begin position="8"/>
        <end position="82"/>
    </location>
</feature>
<evidence type="ECO:0000256" key="6">
    <source>
        <dbReference type="ARBA" id="ARBA00022801"/>
    </source>
</evidence>
<evidence type="ECO:0000256" key="10">
    <source>
        <dbReference type="ARBA" id="ARBA00048883"/>
    </source>
</evidence>
<dbReference type="PANTHER" id="PTHR23078">
    <property type="entry name" value="VESICULAR-FUSION PROTEIN NSF"/>
    <property type="match status" value="1"/>
</dbReference>
<dbReference type="Gene3D" id="3.40.50.300">
    <property type="entry name" value="P-loop containing nucleotide triphosphate hydrolases"/>
    <property type="match status" value="2"/>
</dbReference>
<evidence type="ECO:0000256" key="5">
    <source>
        <dbReference type="ARBA" id="ARBA00022741"/>
    </source>
</evidence>
<dbReference type="EC" id="3.6.4.6" evidence="2 12"/>
<evidence type="ECO:0000256" key="4">
    <source>
        <dbReference type="ARBA" id="ARBA00022723"/>
    </source>
</evidence>
<evidence type="ECO:0000256" key="12">
    <source>
        <dbReference type="RuleBase" id="RU367045"/>
    </source>
</evidence>
<evidence type="ECO:0000256" key="11">
    <source>
        <dbReference type="RuleBase" id="RU003651"/>
    </source>
</evidence>
<dbReference type="GO" id="GO:0006891">
    <property type="term" value="P:intra-Golgi vesicle-mediated transport"/>
    <property type="evidence" value="ECO:0007669"/>
    <property type="project" value="TreeGrafter"/>
</dbReference>
<dbReference type="InterPro" id="IPR054419">
    <property type="entry name" value="NSF_ATPase_lid"/>
</dbReference>
<dbReference type="SUPFAM" id="SSF52540">
    <property type="entry name" value="P-loop containing nucleoside triphosphate hydrolases"/>
    <property type="match status" value="2"/>
</dbReference>
<evidence type="ECO:0000256" key="1">
    <source>
        <dbReference type="ARBA" id="ARBA00006914"/>
    </source>
</evidence>
<keyword evidence="8 12" id="KW-0460">Magnesium</keyword>
<comment type="caution">
    <text evidence="16">The sequence shown here is derived from an EMBL/GenBank/DDBJ whole genome shotgun (WGS) entry which is preliminary data.</text>
</comment>
<dbReference type="GO" id="GO:0043001">
    <property type="term" value="P:Golgi to plasma membrane protein transport"/>
    <property type="evidence" value="ECO:0007669"/>
    <property type="project" value="TreeGrafter"/>
</dbReference>
<evidence type="ECO:0000256" key="8">
    <source>
        <dbReference type="ARBA" id="ARBA00022842"/>
    </source>
</evidence>
<sequence>MCGSHSGLHIIIFDEIDAICKARGSVAGNTGVHDTVVNQLLAKIDGVDQLNNILVIGMTNRKDMIDEALLRPGRLEVQMEIGLPDEYGRTQILNIHTTTMRENGKMAPDVEIKELATMTKNFSGAEIEGLVKAATSTAMNRLIKASSKVEVDPEAMEKILVTRKDFLHALENDVKPAFGSSKEEFEKYIMNGIITWGSPVSRLLEDGDLLISQCRSSTMTPLVTVLLEGPPGSGKTSLAAQIAKNSDFPFVKICSPENMIGFTEPAKCHGIKKGKKLLVLGTTSRKDVLEEMEMSNVFSARLHVSNVSTSEHLMTILENVDAFNEKNYKLYRKKKGGKRLWIGIKKLLILIEMARQNEETQRIPKFLCLLEEEAGLEM</sequence>
<evidence type="ECO:0000259" key="14">
    <source>
        <dbReference type="Pfam" id="PF17862"/>
    </source>
</evidence>
<feature type="domain" description="NSF AAA+ ATPase lid" evidence="15">
    <location>
        <begin position="306"/>
        <end position="373"/>
    </location>
</feature>